<dbReference type="Gene3D" id="3.90.1140.10">
    <property type="entry name" value="Cyclic phosphodiesterase"/>
    <property type="match status" value="1"/>
</dbReference>
<gene>
    <name evidence="1" type="ORF">FRACA_1480006</name>
</gene>
<dbReference type="Proteomes" id="UP000234331">
    <property type="component" value="Unassembled WGS sequence"/>
</dbReference>
<name>A0A2I2KLQ5_9ACTN</name>
<dbReference type="EMBL" id="FZMO01000055">
    <property type="protein sequence ID" value="SNQ46598.1"/>
    <property type="molecule type" value="Genomic_DNA"/>
</dbReference>
<dbReference type="OrthoDB" id="4541754at2"/>
<organism evidence="1 2">
    <name type="scientific">Frankia canadensis</name>
    <dbReference type="NCBI Taxonomy" id="1836972"/>
    <lineage>
        <taxon>Bacteria</taxon>
        <taxon>Bacillati</taxon>
        <taxon>Actinomycetota</taxon>
        <taxon>Actinomycetes</taxon>
        <taxon>Frankiales</taxon>
        <taxon>Frankiaceae</taxon>
        <taxon>Frankia</taxon>
    </lineage>
</organism>
<dbReference type="Pfam" id="PF13563">
    <property type="entry name" value="2_5_RNA_ligase2"/>
    <property type="match status" value="1"/>
</dbReference>
<protein>
    <recommendedName>
        <fullName evidence="3">2'-5' RNA ligase</fullName>
    </recommendedName>
</protein>
<evidence type="ECO:0000313" key="2">
    <source>
        <dbReference type="Proteomes" id="UP000234331"/>
    </source>
</evidence>
<dbReference type="InterPro" id="IPR009097">
    <property type="entry name" value="Cyclic_Pdiesterase"/>
</dbReference>
<evidence type="ECO:0008006" key="3">
    <source>
        <dbReference type="Google" id="ProtNLM"/>
    </source>
</evidence>
<dbReference type="AlphaFoldDB" id="A0A2I2KLQ5"/>
<proteinExistence type="predicted"/>
<dbReference type="SUPFAM" id="SSF55144">
    <property type="entry name" value="LigT-like"/>
    <property type="match status" value="1"/>
</dbReference>
<sequence length="257" mass="28102">MTCRARFNEPTRWRARFDLRGEVTQVPDRTDLPVVGHDAGSDPADRFWRLDRLHNHWARPGERRSWQWYLTFEDSPDLQVLAAHCQDAIDGGYYDLVASDVLHMALGRVAAAGEIGAEQVGAVAAAAGRACDALSAFEITTGALGGTAGALGFAVAPSRPLRQLHETLRAATRAALPELLPMSRPFEPHVTIAYCNTDDVPAARVHAIVKQLHDLPPVTAAVTTAVLVDLERRERAYAWRPVARIPLPAQGQRRSAP</sequence>
<accession>A0A2I2KLQ5</accession>
<evidence type="ECO:0000313" key="1">
    <source>
        <dbReference type="EMBL" id="SNQ46598.1"/>
    </source>
</evidence>
<reference evidence="1 2" key="1">
    <citation type="submission" date="2017-06" db="EMBL/GenBank/DDBJ databases">
        <authorList>
            <person name="Kim H.J."/>
            <person name="Triplett B.A."/>
        </authorList>
    </citation>
    <scope>NUCLEOTIDE SEQUENCE [LARGE SCALE GENOMIC DNA]</scope>
    <source>
        <strain evidence="1">FRACA_ARgP5</strain>
    </source>
</reference>
<keyword evidence="2" id="KW-1185">Reference proteome</keyword>